<evidence type="ECO:0000259" key="9">
    <source>
        <dbReference type="PROSITE" id="PS51004"/>
    </source>
</evidence>
<dbReference type="PANTHER" id="PTHR11036:SF15">
    <property type="entry name" value="SEMAPHORIN-4A"/>
    <property type="match status" value="1"/>
</dbReference>
<dbReference type="InterPro" id="IPR002165">
    <property type="entry name" value="Plexin_repeat"/>
</dbReference>
<dbReference type="FunFam" id="2.130.10.10:FF:000257">
    <property type="entry name" value="semaphorin-4A isoform X2"/>
    <property type="match status" value="1"/>
</dbReference>
<evidence type="ECO:0000313" key="10">
    <source>
        <dbReference type="Ensembl" id="ENSLLEP00000038337.1"/>
    </source>
</evidence>
<dbReference type="InterPro" id="IPR027231">
    <property type="entry name" value="Semaphorin"/>
</dbReference>
<evidence type="ECO:0000256" key="8">
    <source>
        <dbReference type="SAM" id="SignalP"/>
    </source>
</evidence>
<dbReference type="Pfam" id="PF01403">
    <property type="entry name" value="Sema"/>
    <property type="match status" value="1"/>
</dbReference>
<comment type="similarity">
    <text evidence="2">Belongs to the semaphorin family.</text>
</comment>
<feature type="disulfide bond" evidence="6">
    <location>
        <begin position="284"/>
        <end position="330"/>
    </location>
</feature>
<dbReference type="Gene3D" id="3.30.1680.10">
    <property type="entry name" value="ligand-binding face of the semaphorins, domain 2"/>
    <property type="match status" value="1"/>
</dbReference>
<dbReference type="PROSITE" id="PS51004">
    <property type="entry name" value="SEMA"/>
    <property type="match status" value="1"/>
</dbReference>
<dbReference type="GO" id="GO:0030215">
    <property type="term" value="F:semaphorin receptor binding"/>
    <property type="evidence" value="ECO:0007669"/>
    <property type="project" value="InterPro"/>
</dbReference>
<evidence type="ECO:0000256" key="6">
    <source>
        <dbReference type="PROSITE-ProRule" id="PRU00352"/>
    </source>
</evidence>
<dbReference type="GO" id="GO:0001755">
    <property type="term" value="P:neural crest cell migration"/>
    <property type="evidence" value="ECO:0007669"/>
    <property type="project" value="TreeGrafter"/>
</dbReference>
<dbReference type="SUPFAM" id="SSF103575">
    <property type="entry name" value="Plexin repeat"/>
    <property type="match status" value="1"/>
</dbReference>
<evidence type="ECO:0000256" key="5">
    <source>
        <dbReference type="ARBA" id="ARBA00023180"/>
    </source>
</evidence>
<dbReference type="InterPro" id="IPR016201">
    <property type="entry name" value="PSI"/>
</dbReference>
<evidence type="ECO:0000256" key="7">
    <source>
        <dbReference type="SAM" id="Phobius"/>
    </source>
</evidence>
<feature type="signal peptide" evidence="8">
    <location>
        <begin position="1"/>
        <end position="20"/>
    </location>
</feature>
<dbReference type="PANTHER" id="PTHR11036">
    <property type="entry name" value="SEMAPHORIN"/>
    <property type="match status" value="1"/>
</dbReference>
<name>A0A8C5QJK6_9ANUR</name>
<dbReference type="OrthoDB" id="9988752at2759"/>
<dbReference type="GO" id="GO:0071526">
    <property type="term" value="P:semaphorin-plexin signaling pathway"/>
    <property type="evidence" value="ECO:0007669"/>
    <property type="project" value="TreeGrafter"/>
</dbReference>
<dbReference type="GO" id="GO:0030335">
    <property type="term" value="P:positive regulation of cell migration"/>
    <property type="evidence" value="ECO:0007669"/>
    <property type="project" value="TreeGrafter"/>
</dbReference>
<accession>A0A8C5QJK6</accession>
<dbReference type="Ensembl" id="ENSLLET00000039845.1">
    <property type="protein sequence ID" value="ENSLLEP00000038337.1"/>
    <property type="gene ID" value="ENSLLEG00000024301.1"/>
</dbReference>
<feature type="transmembrane region" description="Helical" evidence="7">
    <location>
        <begin position="670"/>
        <end position="696"/>
    </location>
</feature>
<keyword evidence="7" id="KW-0812">Transmembrane</keyword>
<dbReference type="InterPro" id="IPR013783">
    <property type="entry name" value="Ig-like_fold"/>
</dbReference>
<keyword evidence="7" id="KW-1133">Transmembrane helix</keyword>
<keyword evidence="4 6" id="KW-1015">Disulfide bond</keyword>
<evidence type="ECO:0000256" key="4">
    <source>
        <dbReference type="ARBA" id="ARBA00023157"/>
    </source>
</evidence>
<keyword evidence="8" id="KW-0732">Signal</keyword>
<reference evidence="10" key="1">
    <citation type="submission" date="2025-08" db="UniProtKB">
        <authorList>
            <consortium name="Ensembl"/>
        </authorList>
    </citation>
    <scope>IDENTIFICATION</scope>
</reference>
<gene>
    <name evidence="10" type="primary">SEMA4A</name>
</gene>
<keyword evidence="3 7" id="KW-0472">Membrane</keyword>
<dbReference type="SMART" id="SM00423">
    <property type="entry name" value="PSI"/>
    <property type="match status" value="1"/>
</dbReference>
<feature type="chain" id="PRO_5034158992" evidence="8">
    <location>
        <begin position="21"/>
        <end position="771"/>
    </location>
</feature>
<dbReference type="InterPro" id="IPR036352">
    <property type="entry name" value="Semap_dom_sf"/>
</dbReference>
<protein>
    <submittedName>
        <fullName evidence="10">Semaphorin 4A</fullName>
    </submittedName>
</protein>
<dbReference type="Gene3D" id="2.60.40.10">
    <property type="entry name" value="Immunoglobulins"/>
    <property type="match status" value="1"/>
</dbReference>
<dbReference type="SUPFAM" id="SSF101912">
    <property type="entry name" value="Sema domain"/>
    <property type="match status" value="1"/>
</dbReference>
<feature type="disulfide bond" evidence="6">
    <location>
        <begin position="97"/>
        <end position="108"/>
    </location>
</feature>
<dbReference type="Gene3D" id="2.130.10.10">
    <property type="entry name" value="YVTN repeat-like/Quinoprotein amine dehydrogenase"/>
    <property type="match status" value="1"/>
</dbReference>
<evidence type="ECO:0000256" key="3">
    <source>
        <dbReference type="ARBA" id="ARBA00023136"/>
    </source>
</evidence>
<dbReference type="Pfam" id="PF01437">
    <property type="entry name" value="PSI"/>
    <property type="match status" value="1"/>
</dbReference>
<keyword evidence="11" id="KW-1185">Reference proteome</keyword>
<feature type="domain" description="Sema" evidence="9">
    <location>
        <begin position="23"/>
        <end position="487"/>
    </location>
</feature>
<feature type="disulfide bond" evidence="6">
    <location>
        <begin position="126"/>
        <end position="135"/>
    </location>
</feature>
<dbReference type="PROSITE" id="PS51257">
    <property type="entry name" value="PROKAR_LIPOPROTEIN"/>
    <property type="match status" value="1"/>
</dbReference>
<reference evidence="10" key="2">
    <citation type="submission" date="2025-09" db="UniProtKB">
        <authorList>
            <consortium name="Ensembl"/>
        </authorList>
    </citation>
    <scope>IDENTIFICATION</scope>
</reference>
<dbReference type="GO" id="GO:0005886">
    <property type="term" value="C:plasma membrane"/>
    <property type="evidence" value="ECO:0007669"/>
    <property type="project" value="TreeGrafter"/>
</dbReference>
<dbReference type="GO" id="GO:0045499">
    <property type="term" value="F:chemorepellent activity"/>
    <property type="evidence" value="ECO:0007669"/>
    <property type="project" value="TreeGrafter"/>
</dbReference>
<keyword evidence="5" id="KW-0325">Glycoprotein</keyword>
<feature type="disulfide bond" evidence="6">
    <location>
        <begin position="260"/>
        <end position="370"/>
    </location>
</feature>
<dbReference type="InterPro" id="IPR015943">
    <property type="entry name" value="WD40/YVTN_repeat-like_dom_sf"/>
</dbReference>
<comment type="subcellular location">
    <subcellularLocation>
        <location evidence="1">Membrane</location>
    </subcellularLocation>
</comment>
<organism evidence="10 11">
    <name type="scientific">Leptobrachium leishanense</name>
    <name type="common">Leishan spiny toad</name>
    <dbReference type="NCBI Taxonomy" id="445787"/>
    <lineage>
        <taxon>Eukaryota</taxon>
        <taxon>Metazoa</taxon>
        <taxon>Chordata</taxon>
        <taxon>Craniata</taxon>
        <taxon>Vertebrata</taxon>
        <taxon>Euteleostomi</taxon>
        <taxon>Amphibia</taxon>
        <taxon>Batrachia</taxon>
        <taxon>Anura</taxon>
        <taxon>Pelobatoidea</taxon>
        <taxon>Megophryidae</taxon>
        <taxon>Leptobrachium</taxon>
    </lineage>
</organism>
<evidence type="ECO:0000256" key="2">
    <source>
        <dbReference type="ARBA" id="ARBA00009492"/>
    </source>
</evidence>
<dbReference type="GeneTree" id="ENSGT00940000161509"/>
<dbReference type="SMART" id="SM00630">
    <property type="entry name" value="Sema"/>
    <property type="match status" value="1"/>
</dbReference>
<sequence>MPWRPLSMFLLVTTLSCVLAEPMPRITFQRGDPGRSVKIFNHEGIRHYDRFLLSEDQQKLYVGAQDYVLHFSIDNAGTLEFKKHIHWPSDQKIISNCVSKAKSNETECLNFNRVLLPINNTHLYTCGTNAFSPVCTYINLETFSMYESDDGQIITFDGRGQSPFDPQHNNTAVMVDGEIYTGTMYNFKGNEPIIFRNLGTKTPLKTETSLGWLHPDASFVGSFNLAGTPAESKVYFFFQETAREFDFFEKLTVSRVARVCKNDAGGDKVLQKKWTTFLKAQLLCSHPDGFPFNVLQHVAILHPEDPERSIFYGVFSSQWQAGGSSSSAVCSFRLKEIERVFDGNYKEQNKESLRWTANTGQVPNPRPGSCVPGKFSDTDLNFMKDHFLMDEKVSPPDQFPLLIKQGLRYTRIAIDSVPTDSGNYTVMFLGTEKGSLQKVVVVNDKSFHIIEEMELLPNQEPVQNLFLASSKRMLYVGYSAGIQHVPLANCSVYTSCFECVLARDPYCAWDVQSRMCRWAQSKSNTLTYWLQDIENGNPNSTCLTSPPKGRTPASANETNPMTVANYTAKYNTILKLKCPQRSTLASYTWRHPLLKSSEKQIVTSQDTLVIIVRGDTLGLYECWATENGFTYQVAKYWVKDPSGVEVTHRDSQNMDDSNMDTSLYGNGHSYYTHFVVVSILLVSTLFAILCFVLYNWRDKLKAKTKIQGCSTPETEKLSDTTRLNGICHSNRNIPRVCCVPMSGADSTMDVDNNTVKLRTPNGVAAEDVSDV</sequence>
<proteinExistence type="inferred from homology"/>
<dbReference type="InterPro" id="IPR001627">
    <property type="entry name" value="Semap_dom"/>
</dbReference>
<evidence type="ECO:0000256" key="1">
    <source>
        <dbReference type="ARBA" id="ARBA00004370"/>
    </source>
</evidence>
<evidence type="ECO:0000313" key="11">
    <source>
        <dbReference type="Proteomes" id="UP000694569"/>
    </source>
</evidence>
<dbReference type="GO" id="GO:0007411">
    <property type="term" value="P:axon guidance"/>
    <property type="evidence" value="ECO:0007669"/>
    <property type="project" value="TreeGrafter"/>
</dbReference>
<dbReference type="Proteomes" id="UP000694569">
    <property type="component" value="Unplaced"/>
</dbReference>
<dbReference type="AlphaFoldDB" id="A0A8C5QJK6"/>